<dbReference type="RefSeq" id="WP_249831684.1">
    <property type="nucleotide sequence ID" value="NZ_JAMGBE010000003.1"/>
</dbReference>
<dbReference type="InterPro" id="IPR032789">
    <property type="entry name" value="T2SS-T3SS_pil_N"/>
</dbReference>
<evidence type="ECO:0000259" key="5">
    <source>
        <dbReference type="Pfam" id="PF13629"/>
    </source>
</evidence>
<comment type="caution">
    <text evidence="6">The sequence shown here is derived from an EMBL/GenBank/DDBJ whole genome shotgun (WGS) entry which is preliminary data.</text>
</comment>
<protein>
    <submittedName>
        <fullName evidence="6">Type II and III secretion system protein family protein</fullName>
    </submittedName>
</protein>
<dbReference type="Pfam" id="PF00263">
    <property type="entry name" value="Secretin"/>
    <property type="match status" value="1"/>
</dbReference>
<dbReference type="PRINTS" id="PR00811">
    <property type="entry name" value="BCTERIALGSPD"/>
</dbReference>
<comment type="similarity">
    <text evidence="1">Belongs to the bacterial secretin family.</text>
</comment>
<dbReference type="InterPro" id="IPR050810">
    <property type="entry name" value="Bact_Secretion_Sys_Channel"/>
</dbReference>
<evidence type="ECO:0000256" key="3">
    <source>
        <dbReference type="SAM" id="SignalP"/>
    </source>
</evidence>
<dbReference type="PANTHER" id="PTHR30332:SF17">
    <property type="entry name" value="TYPE IV PILIATION SYSTEM PROTEIN DR_0774-RELATED"/>
    <property type="match status" value="1"/>
</dbReference>
<feature type="domain" description="Pilus formation protein N-terminal" evidence="5">
    <location>
        <begin position="37"/>
        <end position="106"/>
    </location>
</feature>
<evidence type="ECO:0000313" key="7">
    <source>
        <dbReference type="Proteomes" id="UP001165342"/>
    </source>
</evidence>
<feature type="chain" id="PRO_5045169697" evidence="3">
    <location>
        <begin position="28"/>
        <end position="510"/>
    </location>
</feature>
<keyword evidence="7" id="KW-1185">Reference proteome</keyword>
<dbReference type="Pfam" id="PF13629">
    <property type="entry name" value="T2SS-T3SS_pil_N"/>
    <property type="match status" value="1"/>
</dbReference>
<evidence type="ECO:0000256" key="2">
    <source>
        <dbReference type="SAM" id="MobiDB-lite"/>
    </source>
</evidence>
<dbReference type="Proteomes" id="UP001165342">
    <property type="component" value="Unassembled WGS sequence"/>
</dbReference>
<dbReference type="EMBL" id="JAMGBE010000003">
    <property type="protein sequence ID" value="MCL6730184.1"/>
    <property type="molecule type" value="Genomic_DNA"/>
</dbReference>
<dbReference type="PANTHER" id="PTHR30332">
    <property type="entry name" value="PROBABLE GENERAL SECRETION PATHWAY PROTEIN D"/>
    <property type="match status" value="1"/>
</dbReference>
<dbReference type="InterPro" id="IPR004846">
    <property type="entry name" value="T2SS/T3SS_dom"/>
</dbReference>
<name>A0ABT0S2T7_9SPHN</name>
<keyword evidence="3" id="KW-0732">Signal</keyword>
<feature type="domain" description="Type II/III secretion system secretin-like" evidence="4">
    <location>
        <begin position="269"/>
        <end position="435"/>
    </location>
</feature>
<gene>
    <name evidence="6" type="ORF">LZ538_08980</name>
</gene>
<dbReference type="InterPro" id="IPR001775">
    <property type="entry name" value="GspD/PilQ"/>
</dbReference>
<sequence>MGPKALRGAALAAAALAAIVVAQPAAAQISVASGVSAGELNVPINKSQVIRADRAYSKALIGNPEIADIVPISDTSVYVLGKKYGTTSLTLYDRANRLIAVVDVVVGPDVMTLKRQLSDLMVGDQVSARMSNDSVILEGMVSSAVAADRAVQIAETYAPGKVVNLLGIGSSQQVMLEVRFAEVKRSALKELGVGWFVNGDKTNGVIGNEASLTPGPDVDVAVPLPGGGTSSTSIPGPGRFRLGSIIDSFAIISRTFRAFGADFNVTLDALERKGAITTLAEPTLVALSGETASFLAGGEFPIPVLQGSTTGNSTNGITIEFKPFGVSLAFTPTVLADGVINMVVQPEVSQIDPSASITVNNLVIPGLQTRRAKTVVEMRDGESFAMAGLIRKDFQDTVKQVPLLGSIPIIGTLFRSSGFQNDQTELVIIVTPRLVAPARAGTLKDPVARAGPPNEADFFLNGRTDMGVPPGPRSMVSPPPPPPPPPIAPTTGGMAQKQPSGFEKDYGHVL</sequence>
<feature type="signal peptide" evidence="3">
    <location>
        <begin position="1"/>
        <end position="27"/>
    </location>
</feature>
<reference evidence="6" key="1">
    <citation type="submission" date="2022-05" db="EMBL/GenBank/DDBJ databases">
        <authorList>
            <person name="Jo J.-H."/>
            <person name="Im W.-T."/>
        </authorList>
    </citation>
    <scope>NUCLEOTIDE SEQUENCE</scope>
    <source>
        <strain evidence="6">SE220</strain>
    </source>
</reference>
<organism evidence="6 7">
    <name type="scientific">Sphingomonas hankyongi</name>
    <dbReference type="NCBI Taxonomy" id="2908209"/>
    <lineage>
        <taxon>Bacteria</taxon>
        <taxon>Pseudomonadati</taxon>
        <taxon>Pseudomonadota</taxon>
        <taxon>Alphaproteobacteria</taxon>
        <taxon>Sphingomonadales</taxon>
        <taxon>Sphingomonadaceae</taxon>
        <taxon>Sphingomonas</taxon>
    </lineage>
</organism>
<feature type="compositionally biased region" description="Pro residues" evidence="2">
    <location>
        <begin position="469"/>
        <end position="488"/>
    </location>
</feature>
<feature type="region of interest" description="Disordered" evidence="2">
    <location>
        <begin position="446"/>
        <end position="510"/>
    </location>
</feature>
<evidence type="ECO:0000313" key="6">
    <source>
        <dbReference type="EMBL" id="MCL6730184.1"/>
    </source>
</evidence>
<evidence type="ECO:0000256" key="1">
    <source>
        <dbReference type="RuleBase" id="RU004003"/>
    </source>
</evidence>
<proteinExistence type="inferred from homology"/>
<evidence type="ECO:0000259" key="4">
    <source>
        <dbReference type="Pfam" id="PF00263"/>
    </source>
</evidence>
<accession>A0ABT0S2T7</accession>